<proteinExistence type="predicted"/>
<reference evidence="1 2" key="2">
    <citation type="journal article" date="2018" name="New Phytol.">
        <title>High intraspecific genome diversity in the model arbuscular mycorrhizal symbiont Rhizophagus irregularis.</title>
        <authorList>
            <person name="Chen E.C.H."/>
            <person name="Morin E."/>
            <person name="Beaudet D."/>
            <person name="Noel J."/>
            <person name="Yildirir G."/>
            <person name="Ndikumana S."/>
            <person name="Charron P."/>
            <person name="St-Onge C."/>
            <person name="Giorgi J."/>
            <person name="Kruger M."/>
            <person name="Marton T."/>
            <person name="Ropars J."/>
            <person name="Grigoriev I.V."/>
            <person name="Hainaut M."/>
            <person name="Henrissat B."/>
            <person name="Roux C."/>
            <person name="Martin F."/>
            <person name="Corradi N."/>
        </authorList>
    </citation>
    <scope>NUCLEOTIDE SEQUENCE [LARGE SCALE GENOMIC DNA]</scope>
    <source>
        <strain evidence="1 2">DAOM 197198</strain>
    </source>
</reference>
<keyword evidence="2" id="KW-1185">Reference proteome</keyword>
<dbReference type="AlphaFoldDB" id="A0A2P4Q5M2"/>
<organism evidence="1 2">
    <name type="scientific">Rhizophagus irregularis (strain DAOM 181602 / DAOM 197198 / MUCL 43194)</name>
    <name type="common">Arbuscular mycorrhizal fungus</name>
    <name type="synonym">Glomus intraradices</name>
    <dbReference type="NCBI Taxonomy" id="747089"/>
    <lineage>
        <taxon>Eukaryota</taxon>
        <taxon>Fungi</taxon>
        <taxon>Fungi incertae sedis</taxon>
        <taxon>Mucoromycota</taxon>
        <taxon>Glomeromycotina</taxon>
        <taxon>Glomeromycetes</taxon>
        <taxon>Glomerales</taxon>
        <taxon>Glomeraceae</taxon>
        <taxon>Rhizophagus</taxon>
    </lineage>
</organism>
<name>A0A2P4Q5M2_RHIID</name>
<dbReference type="VEuPathDB" id="FungiDB:RhiirFUN_022983"/>
<evidence type="ECO:0000313" key="2">
    <source>
        <dbReference type="Proteomes" id="UP000018888"/>
    </source>
</evidence>
<evidence type="ECO:0000313" key="1">
    <source>
        <dbReference type="EMBL" id="POG72949.1"/>
    </source>
</evidence>
<dbReference type="Proteomes" id="UP000018888">
    <property type="component" value="Unassembled WGS sequence"/>
</dbReference>
<dbReference type="EMBL" id="AUPC02000089">
    <property type="protein sequence ID" value="POG72949.1"/>
    <property type="molecule type" value="Genomic_DNA"/>
</dbReference>
<protein>
    <submittedName>
        <fullName evidence="1">Uncharacterized protein</fullName>
    </submittedName>
</protein>
<gene>
    <name evidence="1" type="ORF">GLOIN_2v1840190</name>
</gene>
<comment type="caution">
    <text evidence="1">The sequence shown here is derived from an EMBL/GenBank/DDBJ whole genome shotgun (WGS) entry which is preliminary data.</text>
</comment>
<sequence length="413" mass="47966">MSKSKEYITTLISPGKIVENLHFGPFCHNWWFARPINKNPTHTPLLPIRLGMKTHTVLKKCDFIITVVKDTQHPNSPGFLCFSEEYRSGVCSSPTDTCYEKVFHSNAKFPGPQVMGFDNSNIIQQLLDDIIFRPYMISLVKLNVIVLGMGKSKKPEWNYAGEGYKSVFQSHYNGIKSAFIQEIEDEECVVQIYTNDTLIKTYNAIDPNEVWLCIGRLSNYSGKKIFGLENPYTQICIQQAQIPSCTVLDWTLEGVLENLYKYHLKRRISCEIKWHDLFNKWLNQKSDILELRKAILDSYPSGYEINEREWRAWRAFVRNAGCTNITPFKNGESKFEFWTKSDNVQKDSTTLQILYESGFLQQNPYYQENQSLTFWQAFRNALENTNRGPNGQRRILSIIATKFTYQELRSKLG</sequence>
<reference evidence="1 2" key="1">
    <citation type="journal article" date="2013" name="Proc. Natl. Acad. Sci. U.S.A.">
        <title>Genome of an arbuscular mycorrhizal fungus provides insight into the oldest plant symbiosis.</title>
        <authorList>
            <person name="Tisserant E."/>
            <person name="Malbreil M."/>
            <person name="Kuo A."/>
            <person name="Kohler A."/>
            <person name="Symeonidi A."/>
            <person name="Balestrini R."/>
            <person name="Charron P."/>
            <person name="Duensing N."/>
            <person name="Frei Dit Frey N."/>
            <person name="Gianinazzi-Pearson V."/>
            <person name="Gilbert L.B."/>
            <person name="Handa Y."/>
            <person name="Herr J.R."/>
            <person name="Hijri M."/>
            <person name="Koul R."/>
            <person name="Kawaguchi M."/>
            <person name="Krajinski F."/>
            <person name="Lammers P.J."/>
            <person name="Masclaux F.G."/>
            <person name="Murat C."/>
            <person name="Morin E."/>
            <person name="Ndikumana S."/>
            <person name="Pagni M."/>
            <person name="Petitpierre D."/>
            <person name="Requena N."/>
            <person name="Rosikiewicz P."/>
            <person name="Riley R."/>
            <person name="Saito K."/>
            <person name="San Clemente H."/>
            <person name="Shapiro H."/>
            <person name="van Tuinen D."/>
            <person name="Becard G."/>
            <person name="Bonfante P."/>
            <person name="Paszkowski U."/>
            <person name="Shachar-Hill Y.Y."/>
            <person name="Tuskan G.A."/>
            <person name="Young P.W."/>
            <person name="Sanders I.R."/>
            <person name="Henrissat B."/>
            <person name="Rensing S.A."/>
            <person name="Grigoriev I.V."/>
            <person name="Corradi N."/>
            <person name="Roux C."/>
            <person name="Martin F."/>
        </authorList>
    </citation>
    <scope>NUCLEOTIDE SEQUENCE [LARGE SCALE GENOMIC DNA]</scope>
    <source>
        <strain evidence="1 2">DAOM 197198</strain>
    </source>
</reference>
<accession>A0A2P4Q5M2</accession>
<feature type="non-terminal residue" evidence="1">
    <location>
        <position position="413"/>
    </location>
</feature>